<feature type="compositionally biased region" description="Polar residues" evidence="1">
    <location>
        <begin position="31"/>
        <end position="43"/>
    </location>
</feature>
<evidence type="ECO:0000256" key="1">
    <source>
        <dbReference type="SAM" id="MobiDB-lite"/>
    </source>
</evidence>
<protein>
    <submittedName>
        <fullName evidence="2">Uncharacterized protein</fullName>
    </submittedName>
</protein>
<name>A0A6J5KTL4_9CAUD</name>
<gene>
    <name evidence="2" type="ORF">UFOVP65_14</name>
</gene>
<reference evidence="2" key="1">
    <citation type="submission" date="2020-04" db="EMBL/GenBank/DDBJ databases">
        <authorList>
            <person name="Chiriac C."/>
            <person name="Salcher M."/>
            <person name="Ghai R."/>
            <person name="Kavagutti S V."/>
        </authorList>
    </citation>
    <scope>NUCLEOTIDE SEQUENCE</scope>
</reference>
<feature type="region of interest" description="Disordered" evidence="1">
    <location>
        <begin position="24"/>
        <end position="91"/>
    </location>
</feature>
<accession>A0A6J5KTL4</accession>
<sequence>MGGSSGGGFVGSIMSAVADVVNTVTGEDGQQKQATDNATTDNSVADPVDNRTPEQIAADNAAADVQAGNTNPETKKKAEGKSLPGALGRDE</sequence>
<organism evidence="2">
    <name type="scientific">uncultured Caudovirales phage</name>
    <dbReference type="NCBI Taxonomy" id="2100421"/>
    <lineage>
        <taxon>Viruses</taxon>
        <taxon>Duplodnaviria</taxon>
        <taxon>Heunggongvirae</taxon>
        <taxon>Uroviricota</taxon>
        <taxon>Caudoviricetes</taxon>
        <taxon>Peduoviridae</taxon>
        <taxon>Maltschvirus</taxon>
        <taxon>Maltschvirus maltsch</taxon>
    </lineage>
</organism>
<evidence type="ECO:0000313" key="2">
    <source>
        <dbReference type="EMBL" id="CAB4124566.1"/>
    </source>
</evidence>
<proteinExistence type="predicted"/>
<dbReference type="EMBL" id="LR796179">
    <property type="protein sequence ID" value="CAB4124566.1"/>
    <property type="molecule type" value="Genomic_DNA"/>
</dbReference>
<feature type="compositionally biased region" description="Low complexity" evidence="1">
    <location>
        <begin position="57"/>
        <end position="67"/>
    </location>
</feature>